<feature type="region of interest" description="Disordered" evidence="1">
    <location>
        <begin position="280"/>
        <end position="307"/>
    </location>
</feature>
<reference evidence="2" key="1">
    <citation type="submission" date="2022-08" db="EMBL/GenBank/DDBJ databases">
        <title>Novel sulfate-reducing endosymbionts in the free-living metamonad Anaeramoeba.</title>
        <authorList>
            <person name="Jerlstrom-Hultqvist J."/>
            <person name="Cepicka I."/>
            <person name="Gallot-Lavallee L."/>
            <person name="Salas-Leiva D."/>
            <person name="Curtis B.A."/>
            <person name="Zahonova K."/>
            <person name="Pipaliya S."/>
            <person name="Dacks J."/>
            <person name="Roger A.J."/>
        </authorList>
    </citation>
    <scope>NUCLEOTIDE SEQUENCE</scope>
    <source>
        <strain evidence="2">Schooner1</strain>
    </source>
</reference>
<evidence type="ECO:0000313" key="3">
    <source>
        <dbReference type="Proteomes" id="UP001150062"/>
    </source>
</evidence>
<feature type="region of interest" description="Disordered" evidence="1">
    <location>
        <begin position="348"/>
        <end position="381"/>
    </location>
</feature>
<feature type="compositionally biased region" description="Polar residues" evidence="1">
    <location>
        <begin position="369"/>
        <end position="381"/>
    </location>
</feature>
<keyword evidence="3" id="KW-1185">Reference proteome</keyword>
<evidence type="ECO:0000256" key="1">
    <source>
        <dbReference type="SAM" id="MobiDB-lite"/>
    </source>
</evidence>
<gene>
    <name evidence="2" type="ORF">M0813_09100</name>
</gene>
<accession>A0ABQ8X8A5</accession>
<proteinExistence type="predicted"/>
<evidence type="ECO:0000313" key="2">
    <source>
        <dbReference type="EMBL" id="KAJ6228272.1"/>
    </source>
</evidence>
<dbReference type="EMBL" id="JAOAOG010000329">
    <property type="protein sequence ID" value="KAJ6228272.1"/>
    <property type="molecule type" value="Genomic_DNA"/>
</dbReference>
<feature type="compositionally biased region" description="Basic residues" evidence="1">
    <location>
        <begin position="357"/>
        <end position="368"/>
    </location>
</feature>
<feature type="compositionally biased region" description="Polar residues" evidence="1">
    <location>
        <begin position="283"/>
        <end position="307"/>
    </location>
</feature>
<organism evidence="2 3">
    <name type="scientific">Anaeramoeba flamelloides</name>
    <dbReference type="NCBI Taxonomy" id="1746091"/>
    <lineage>
        <taxon>Eukaryota</taxon>
        <taxon>Metamonada</taxon>
        <taxon>Anaeramoebidae</taxon>
        <taxon>Anaeramoeba</taxon>
    </lineage>
</organism>
<protein>
    <submittedName>
        <fullName evidence="2">Hsp20-like chaperones superfamily protein</fullName>
    </submittedName>
</protein>
<dbReference type="Proteomes" id="UP001150062">
    <property type="component" value="Unassembled WGS sequence"/>
</dbReference>
<sequence>MIDDTFYELFWSYGNFLYSTTPVTSTIRPNRKLKKYVQHLGLDIHKLSQDQRKKLGVVQQLFMQNRVFLHPLKSRKKPKSNLATSKDRTFKKKYYLGRVWSSVFMGTETKDPENEEKALKKSHLHRLQEIEVLENSRSQKTIGVLTFKIIQLLKKETYTGEELTRKTGFLKQRVSVVLKIYRLLKLIVKNPITGKYHLNHYQSEVLPDIKKYSSTILKSHQHKRLLLLKLFTLNQKFYELHQKHGERNTKMQNTREQIYQTVLRRIQSIKAFDRISEGKFHTSVHSQNGSGDQKKVFNSNNPDSQQKNGEILKQLSNISAILLQKQQYFDQKNERFLEQIKQLNSQRGHTFNDTHNMTKRKPNKKKPKISQSQPIRSNNNSYSWPLLNYNSGINENNNQGALSLQCHQPIQYKHEVNTLHNNTFIETNPKTNPTDIININTNKQKIAQGPSIKFVGNHNKSFQIAHQKNSSSELQGTDLFDATVSSPDFFDTNDFGKFELETLEIQNYNYDELHTTQTLFSNLFDDKHMETWYNSDLLINSNFDENIITRSYSSEF</sequence>
<comment type="caution">
    <text evidence="2">The sequence shown here is derived from an EMBL/GenBank/DDBJ whole genome shotgun (WGS) entry which is preliminary data.</text>
</comment>
<name>A0ABQ8X8A5_9EUKA</name>